<accession>A0A327ZHS4</accession>
<dbReference type="AlphaFoldDB" id="A0A327ZHS4"/>
<gene>
    <name evidence="8" type="ORF">B0I29_103396</name>
</gene>
<keyword evidence="2 4" id="KW-0378">Hydrolase</keyword>
<evidence type="ECO:0000256" key="3">
    <source>
        <dbReference type="ARBA" id="ARBA00023295"/>
    </source>
</evidence>
<feature type="active site" description="Nucleophile" evidence="4">
    <location>
        <position position="260"/>
    </location>
</feature>
<dbReference type="GO" id="GO:0006080">
    <property type="term" value="P:substituted mannan metabolic process"/>
    <property type="evidence" value="ECO:0007669"/>
    <property type="project" value="InterPro"/>
</dbReference>
<comment type="caution">
    <text evidence="8">The sequence shown here is derived from an EMBL/GenBank/DDBJ whole genome shotgun (WGS) entry which is preliminary data.</text>
</comment>
<name>A0A327ZHS4_9ACTN</name>
<dbReference type="PANTHER" id="PTHR40079">
    <property type="entry name" value="MANNAN ENDO-1,4-BETA-MANNOSIDASE E-RELATED"/>
    <property type="match status" value="1"/>
</dbReference>
<evidence type="ECO:0000256" key="4">
    <source>
        <dbReference type="PROSITE-ProRule" id="PRU01100"/>
    </source>
</evidence>
<feature type="active site" description="Proton donor" evidence="4">
    <location>
        <position position="161"/>
    </location>
</feature>
<dbReference type="GO" id="GO:0016985">
    <property type="term" value="F:mannan endo-1,4-beta-mannosidase activity"/>
    <property type="evidence" value="ECO:0007669"/>
    <property type="project" value="InterPro"/>
</dbReference>
<comment type="similarity">
    <text evidence="1 4">Belongs to the glycosyl hydrolase 26 family.</text>
</comment>
<keyword evidence="9" id="KW-1185">Reference proteome</keyword>
<feature type="signal peptide" evidence="6">
    <location>
        <begin position="1"/>
        <end position="21"/>
    </location>
</feature>
<evidence type="ECO:0000256" key="6">
    <source>
        <dbReference type="SAM" id="SignalP"/>
    </source>
</evidence>
<dbReference type="InterPro" id="IPR000805">
    <property type="entry name" value="Glyco_hydro_26"/>
</dbReference>
<reference evidence="8 9" key="1">
    <citation type="submission" date="2018-06" db="EMBL/GenBank/DDBJ databases">
        <title>Genomic Encyclopedia of Type Strains, Phase III (KMG-III): the genomes of soil and plant-associated and newly described type strains.</title>
        <authorList>
            <person name="Whitman W."/>
        </authorList>
    </citation>
    <scope>NUCLEOTIDE SEQUENCE [LARGE SCALE GENOMIC DNA]</scope>
    <source>
        <strain evidence="8 9">CGMCC 4.7090</strain>
    </source>
</reference>
<dbReference type="EMBL" id="QLMJ01000003">
    <property type="protein sequence ID" value="RAK40363.1"/>
    <property type="molecule type" value="Genomic_DNA"/>
</dbReference>
<dbReference type="OrthoDB" id="9816550at2"/>
<evidence type="ECO:0000256" key="5">
    <source>
        <dbReference type="SAM" id="MobiDB-lite"/>
    </source>
</evidence>
<dbReference type="PROSITE" id="PS51257">
    <property type="entry name" value="PROKAR_LIPOPROTEIN"/>
    <property type="match status" value="1"/>
</dbReference>
<evidence type="ECO:0000313" key="8">
    <source>
        <dbReference type="EMBL" id="RAK40363.1"/>
    </source>
</evidence>
<keyword evidence="6" id="KW-0732">Signal</keyword>
<dbReference type="PROSITE" id="PS51764">
    <property type="entry name" value="GH26"/>
    <property type="match status" value="1"/>
</dbReference>
<evidence type="ECO:0000313" key="9">
    <source>
        <dbReference type="Proteomes" id="UP000249341"/>
    </source>
</evidence>
<organism evidence="8 9">
    <name type="scientific">Actinoplanes lutulentus</name>
    <dbReference type="NCBI Taxonomy" id="1287878"/>
    <lineage>
        <taxon>Bacteria</taxon>
        <taxon>Bacillati</taxon>
        <taxon>Actinomycetota</taxon>
        <taxon>Actinomycetes</taxon>
        <taxon>Micromonosporales</taxon>
        <taxon>Micromonosporaceae</taxon>
        <taxon>Actinoplanes</taxon>
    </lineage>
</organism>
<dbReference type="PANTHER" id="PTHR40079:SF4">
    <property type="entry name" value="GH26 DOMAIN-CONTAINING PROTEIN-RELATED"/>
    <property type="match status" value="1"/>
</dbReference>
<dbReference type="Proteomes" id="UP000249341">
    <property type="component" value="Unassembled WGS sequence"/>
</dbReference>
<feature type="region of interest" description="Disordered" evidence="5">
    <location>
        <begin position="20"/>
        <end position="53"/>
    </location>
</feature>
<dbReference type="RefSeq" id="WP_111648400.1">
    <property type="nucleotide sequence ID" value="NZ_JACHWI010000004.1"/>
</dbReference>
<dbReference type="Pfam" id="PF02156">
    <property type="entry name" value="Glyco_hydro_26"/>
    <property type="match status" value="1"/>
</dbReference>
<dbReference type="InterPro" id="IPR017853">
    <property type="entry name" value="GH"/>
</dbReference>
<feature type="domain" description="GH26" evidence="7">
    <location>
        <begin position="25"/>
        <end position="320"/>
    </location>
</feature>
<dbReference type="SUPFAM" id="SSF51445">
    <property type="entry name" value="(Trans)glycosidases"/>
    <property type="match status" value="1"/>
</dbReference>
<evidence type="ECO:0000256" key="1">
    <source>
        <dbReference type="ARBA" id="ARBA00007754"/>
    </source>
</evidence>
<evidence type="ECO:0000259" key="7">
    <source>
        <dbReference type="PROSITE" id="PS51764"/>
    </source>
</evidence>
<proteinExistence type="inferred from homology"/>
<feature type="chain" id="PRO_5016448968" evidence="6">
    <location>
        <begin position="22"/>
        <end position="331"/>
    </location>
</feature>
<dbReference type="InterPro" id="IPR022790">
    <property type="entry name" value="GH26_dom"/>
</dbReference>
<dbReference type="Gene3D" id="3.20.20.80">
    <property type="entry name" value="Glycosidases"/>
    <property type="match status" value="1"/>
</dbReference>
<sequence>MRKAAVAVVLLSLLLAGCTGDDEKKPEPAPPPDLKRPPAAVAVNPGPYENGPFEPPEKGAYLGAWIKPDELTHVGRLAAVGGLEESLGRRLDFLNTYRRFDQMMGTPSDKEFLSQGANLMISWATGDNRSILAGDHDKLIRKQARAVRRIKKPVMLRMRWEMDRPNLRATMWSGADYIEAWKYVRNIFREERTNNVSWVWCPTAEGFMRGEAPDFYPGDDQVDWTCVDVYAGAQFQPIGSLMGPFLDWAAKRPKPIVIGEFGVAKVWGSASRAAWLKDAERTFKANPQIKAIAYFESNPDRNKENQHFQLTGDAPAFKAFHTMVKDPYFNP</sequence>
<evidence type="ECO:0000256" key="2">
    <source>
        <dbReference type="ARBA" id="ARBA00022801"/>
    </source>
</evidence>
<protein>
    <submittedName>
        <fullName evidence="8">Glycosyl hydrolase family 26</fullName>
    </submittedName>
</protein>
<keyword evidence="3 4" id="KW-0326">Glycosidase</keyword>